<gene>
    <name evidence="1" type="ORF">WISP_41046</name>
</gene>
<organism evidence="1 2">
    <name type="scientific">Willisornis vidua</name>
    <name type="common">Xingu scale-backed antbird</name>
    <dbReference type="NCBI Taxonomy" id="1566151"/>
    <lineage>
        <taxon>Eukaryota</taxon>
        <taxon>Metazoa</taxon>
        <taxon>Chordata</taxon>
        <taxon>Craniata</taxon>
        <taxon>Vertebrata</taxon>
        <taxon>Euteleostomi</taxon>
        <taxon>Archelosauria</taxon>
        <taxon>Archosauria</taxon>
        <taxon>Dinosauria</taxon>
        <taxon>Saurischia</taxon>
        <taxon>Theropoda</taxon>
        <taxon>Coelurosauria</taxon>
        <taxon>Aves</taxon>
        <taxon>Neognathae</taxon>
        <taxon>Neoaves</taxon>
        <taxon>Telluraves</taxon>
        <taxon>Australaves</taxon>
        <taxon>Passeriformes</taxon>
        <taxon>Thamnophilidae</taxon>
        <taxon>Willisornis</taxon>
    </lineage>
</organism>
<evidence type="ECO:0000313" key="2">
    <source>
        <dbReference type="Proteomes" id="UP001145742"/>
    </source>
</evidence>
<protein>
    <submittedName>
        <fullName evidence="1">Uncharacterized protein</fullName>
    </submittedName>
</protein>
<evidence type="ECO:0000313" key="1">
    <source>
        <dbReference type="EMBL" id="KAJ7421821.1"/>
    </source>
</evidence>
<proteinExistence type="predicted"/>
<reference evidence="1" key="1">
    <citation type="submission" date="2019-10" db="EMBL/GenBank/DDBJ databases">
        <authorList>
            <person name="Soares A.E.R."/>
            <person name="Aleixo A."/>
            <person name="Schneider P."/>
            <person name="Miyaki C.Y."/>
            <person name="Schneider M.P."/>
            <person name="Mello C."/>
            <person name="Vasconcelos A.T.R."/>
        </authorList>
    </citation>
    <scope>NUCLEOTIDE SEQUENCE</scope>
    <source>
        <tissue evidence="1">Muscle</tissue>
    </source>
</reference>
<keyword evidence="2" id="KW-1185">Reference proteome</keyword>
<accession>A0ABQ9DMY6</accession>
<comment type="caution">
    <text evidence="1">The sequence shown here is derived from an EMBL/GenBank/DDBJ whole genome shotgun (WGS) entry which is preliminary data.</text>
</comment>
<sequence>MADFSISALNPVNRGRVQVAGAVTVFCGEVSSVQICIINCEEDFQCQLVRVPLDGVVSLRCVNYITPSQKATSVADTPERHNAIQRDLDKLKKWTHGNVMSFNTTKCKELLLSWAEAQY</sequence>
<dbReference type="Proteomes" id="UP001145742">
    <property type="component" value="Unassembled WGS sequence"/>
</dbReference>
<name>A0ABQ9DMY6_9PASS</name>
<dbReference type="EMBL" id="WHWB01033118">
    <property type="protein sequence ID" value="KAJ7421821.1"/>
    <property type="molecule type" value="Genomic_DNA"/>
</dbReference>